<dbReference type="CDD" id="cd03278">
    <property type="entry name" value="ABC_SMC_barmotin"/>
    <property type="match status" value="2"/>
</dbReference>
<feature type="coiled-coil region" evidence="7">
    <location>
        <begin position="458"/>
        <end position="492"/>
    </location>
</feature>
<dbReference type="NCBIfam" id="TIGR02168">
    <property type="entry name" value="SMC_prok_B"/>
    <property type="match status" value="1"/>
</dbReference>
<evidence type="ECO:0000259" key="8">
    <source>
        <dbReference type="SMART" id="SM00968"/>
    </source>
</evidence>
<feature type="domain" description="SMC hinge" evidence="8">
    <location>
        <begin position="532"/>
        <end position="648"/>
    </location>
</feature>
<keyword evidence="6 7" id="KW-0238">DNA-binding</keyword>
<dbReference type="EMBL" id="WNKU01000001">
    <property type="protein sequence ID" value="MTV47674.1"/>
    <property type="molecule type" value="Genomic_DNA"/>
</dbReference>
<dbReference type="InterPro" id="IPR036277">
    <property type="entry name" value="SMC_hinge_sf"/>
</dbReference>
<organism evidence="9 10">
    <name type="scientific">Heliobacterium mobile</name>
    <name type="common">Heliobacillus mobilis</name>
    <dbReference type="NCBI Taxonomy" id="28064"/>
    <lineage>
        <taxon>Bacteria</taxon>
        <taxon>Bacillati</taxon>
        <taxon>Bacillota</taxon>
        <taxon>Clostridia</taxon>
        <taxon>Eubacteriales</taxon>
        <taxon>Heliobacteriaceae</taxon>
        <taxon>Heliobacterium</taxon>
    </lineage>
</organism>
<dbReference type="GO" id="GO:0005524">
    <property type="term" value="F:ATP binding"/>
    <property type="evidence" value="ECO:0007669"/>
    <property type="project" value="UniProtKB-UniRule"/>
</dbReference>
<feature type="coiled-coil region" evidence="7">
    <location>
        <begin position="174"/>
        <end position="222"/>
    </location>
</feature>
<dbReference type="Gene3D" id="6.10.140.1720">
    <property type="match status" value="1"/>
</dbReference>
<evidence type="ECO:0000256" key="5">
    <source>
        <dbReference type="ARBA" id="ARBA00023054"/>
    </source>
</evidence>
<feature type="coiled-coil region" evidence="7">
    <location>
        <begin position="905"/>
        <end position="956"/>
    </location>
</feature>
<keyword evidence="5 7" id="KW-0175">Coiled coil</keyword>
<sequence length="1196" mass="135331">MFREELGLALKRIEINGFKSFADKTDIVLSPGLTVVVGPNGSGKSNVADAIRWVLGEQSPRSLRGAKMEDVIFAGSDRRKPVGMAEVSITLNNEKGLLPVDFREVTVTRRVFRSGDSDYLLNRSPCRLKDLQELFADTGLGREGISIIGQGKVDEVLSSRPEERRAIIEEAAGIVRYRNRKREAAKKLEETQQHITRLDDIIGELEQQLDSIREQAEKARRYKSIDTELKQLELGLLVLDFAEITEKTSTTRLELEKLTTSLWEKEAQLATVEGVEAAAALKTRQAEEALTAARQKAHLHSERVLSVQGQLNVLRERLKGLQNQLQIVTKEMALSASALEDMGRRQEEQTLRREHVLAELESVRREVEERLSKGKASREEVTASEAEIQQMRQQMFSLAQQLTTLRAQLHEVEINHTRIETQAHRLDDEVSRTDSRTRELIEGIANCRTKAAEAQGLWERVRQELTSSEEEKSQLQGQQNELEHRLTQTMRRWQEVSARHKALDSMDKNHEGFALGVREILSQLKAGNGQMKGIHGVFSDLIQVPSGLEVALEVTLGGAMQNIVAEDDDAARRGIEHLKACRKGRATFLPLRSLQVYGGPGRDVLNMAGVIGCAADLVQCDSAYMPAVRFLLGRTLVMEDLPGALRLAKQTRYHWRIVTLEGEILQPGGSVTGGSLNQKGGGQTFLRRREMAMLDEEEKSLGTAISSFKQQREELAEQISRLSTQIQELNRRILTVEAEKNSLETEAVRLQRAVEQDKGLVEKHRHEQKRLQEELAKIVGQKELLQEKLNIAEAENQQLESTVNQKQEALSQLRIVGEKDREELNRWQMTGARLEEELKGLDQAIVSIEEETRRIEREAKEKEKRSFSTSEEISACQREITELERDLAHRMVEEAEVQQEVSLCRQQQEERASELQNKMEERKHLTGELTPLREKVHQLEVQLARLEAEANTITQRLAEQWELTPEQATEKGIAPQDRRASQKEMNQYKNLLREMGAVNLLAIEEEQRLEERLSFLQHQFEDLQTAKGTLEQVIREMEEIMIRRFGQAFAEINSKFRQVFTDLFRGGSAELVLSDPTDLLTTGVDILAQPPGKKLVNLSLLSGGERALTAIALLFSLLQVRPSPFCVLDEIEAALDEANVARFARYLRSLTEQSQFIVISHRKGTMESADYLYGVTMEEAGVSKLISVRMTESAAM</sequence>
<dbReference type="InterPro" id="IPR027417">
    <property type="entry name" value="P-loop_NTPase"/>
</dbReference>
<name>A0A6I3SG29_HELMO</name>
<comment type="subcellular location">
    <subcellularLocation>
        <location evidence="1 7">Cytoplasm</location>
    </subcellularLocation>
</comment>
<evidence type="ECO:0000256" key="2">
    <source>
        <dbReference type="ARBA" id="ARBA00022490"/>
    </source>
</evidence>
<dbReference type="SUPFAM" id="SSF75553">
    <property type="entry name" value="Smc hinge domain"/>
    <property type="match status" value="1"/>
</dbReference>
<feature type="coiled-coil region" evidence="7">
    <location>
        <begin position="304"/>
        <end position="331"/>
    </location>
</feature>
<evidence type="ECO:0000256" key="3">
    <source>
        <dbReference type="ARBA" id="ARBA00022741"/>
    </source>
</evidence>
<keyword evidence="10" id="KW-1185">Reference proteome</keyword>
<feature type="binding site" evidence="7">
    <location>
        <begin position="39"/>
        <end position="46"/>
    </location>
    <ligand>
        <name>ATP</name>
        <dbReference type="ChEBI" id="CHEBI:30616"/>
    </ligand>
</feature>
<keyword evidence="3 7" id="KW-0547">Nucleotide-binding</keyword>
<keyword evidence="2 7" id="KW-0963">Cytoplasm</keyword>
<reference evidence="9 10" key="1">
    <citation type="submission" date="2019-11" db="EMBL/GenBank/DDBJ databases">
        <title>Whole-genome sequence of a the green, strictly anaerobic photosynthetic bacterium Heliobacillus mobilis DSM 6151.</title>
        <authorList>
            <person name="Kyndt J.A."/>
            <person name="Meyer T.E."/>
        </authorList>
    </citation>
    <scope>NUCLEOTIDE SEQUENCE [LARGE SCALE GENOMIC DNA]</scope>
    <source>
        <strain evidence="9 10">DSM 6151</strain>
    </source>
</reference>
<comment type="similarity">
    <text evidence="7">Belongs to the SMC family.</text>
</comment>
<evidence type="ECO:0000256" key="4">
    <source>
        <dbReference type="ARBA" id="ARBA00022840"/>
    </source>
</evidence>
<dbReference type="Gene3D" id="3.40.50.300">
    <property type="entry name" value="P-loop containing nucleotide triphosphate hydrolases"/>
    <property type="match status" value="2"/>
</dbReference>
<dbReference type="GO" id="GO:0016887">
    <property type="term" value="F:ATP hydrolysis activity"/>
    <property type="evidence" value="ECO:0007669"/>
    <property type="project" value="InterPro"/>
</dbReference>
<feature type="coiled-coil region" evidence="7">
    <location>
        <begin position="705"/>
        <end position="865"/>
    </location>
</feature>
<accession>A0A6I3SG29</accession>
<comment type="caution">
    <text evidence="9">The sequence shown here is derived from an EMBL/GenBank/DDBJ whole genome shotgun (WGS) entry which is preliminary data.</text>
</comment>
<dbReference type="Pfam" id="PF06470">
    <property type="entry name" value="SMC_hinge"/>
    <property type="match status" value="1"/>
</dbReference>
<dbReference type="GO" id="GO:0003677">
    <property type="term" value="F:DNA binding"/>
    <property type="evidence" value="ECO:0007669"/>
    <property type="project" value="UniProtKB-UniRule"/>
</dbReference>
<keyword evidence="4 7" id="KW-0067">ATP-binding</keyword>
<feature type="coiled-coil region" evidence="7">
    <location>
        <begin position="1006"/>
        <end position="1043"/>
    </location>
</feature>
<dbReference type="PANTHER" id="PTHR43977">
    <property type="entry name" value="STRUCTURAL MAINTENANCE OF CHROMOSOMES PROTEIN 3"/>
    <property type="match status" value="1"/>
</dbReference>
<gene>
    <name evidence="7 9" type="primary">smc</name>
    <name evidence="9" type="ORF">GJ688_01595</name>
</gene>
<dbReference type="GO" id="GO:0005737">
    <property type="term" value="C:cytoplasm"/>
    <property type="evidence" value="ECO:0007669"/>
    <property type="project" value="UniProtKB-SubCell"/>
</dbReference>
<dbReference type="GO" id="GO:0007059">
    <property type="term" value="P:chromosome segregation"/>
    <property type="evidence" value="ECO:0007669"/>
    <property type="project" value="UniProtKB-UniRule"/>
</dbReference>
<evidence type="ECO:0000256" key="6">
    <source>
        <dbReference type="ARBA" id="ARBA00023125"/>
    </source>
</evidence>
<evidence type="ECO:0000313" key="10">
    <source>
        <dbReference type="Proteomes" id="UP000430670"/>
    </source>
</evidence>
<dbReference type="SUPFAM" id="SSF52540">
    <property type="entry name" value="P-loop containing nucleoside triphosphate hydrolases"/>
    <property type="match status" value="1"/>
</dbReference>
<dbReference type="SMART" id="SM00968">
    <property type="entry name" value="SMC_hinge"/>
    <property type="match status" value="1"/>
</dbReference>
<dbReference type="InterPro" id="IPR011890">
    <property type="entry name" value="SMC_prok"/>
</dbReference>
<dbReference type="GO" id="GO:0030261">
    <property type="term" value="P:chromosome condensation"/>
    <property type="evidence" value="ECO:0007669"/>
    <property type="project" value="InterPro"/>
</dbReference>
<dbReference type="Gene3D" id="3.30.70.1620">
    <property type="match status" value="1"/>
</dbReference>
<dbReference type="HAMAP" id="MF_01894">
    <property type="entry name" value="Smc_prok"/>
    <property type="match status" value="1"/>
</dbReference>
<dbReference type="GO" id="GO:0007062">
    <property type="term" value="P:sister chromatid cohesion"/>
    <property type="evidence" value="ECO:0007669"/>
    <property type="project" value="InterPro"/>
</dbReference>
<comment type="domain">
    <text evidence="7">Contains large globular domains required for ATP hydrolysis at each terminus and a third globular domain forming a flexible hinge near the middle of the molecule. These domains are separated by coiled-coil structures.</text>
</comment>
<dbReference type="Pfam" id="PF02463">
    <property type="entry name" value="SMC_N"/>
    <property type="match status" value="1"/>
</dbReference>
<comment type="function">
    <text evidence="7">Required for chromosome condensation and partitioning.</text>
</comment>
<protein>
    <recommendedName>
        <fullName evidence="7">Chromosome partition protein Smc</fullName>
    </recommendedName>
</protein>
<dbReference type="FunFam" id="3.40.50.300:FF:000984">
    <property type="entry name" value="Chromosome partition protein Smc"/>
    <property type="match status" value="1"/>
</dbReference>
<dbReference type="PIRSF" id="PIRSF005719">
    <property type="entry name" value="SMC"/>
    <property type="match status" value="1"/>
</dbReference>
<proteinExistence type="inferred from homology"/>
<dbReference type="InterPro" id="IPR024704">
    <property type="entry name" value="SMC"/>
</dbReference>
<dbReference type="FunFam" id="3.40.50.300:FF:000901">
    <property type="entry name" value="Chromosome partition protein Smc"/>
    <property type="match status" value="1"/>
</dbReference>
<dbReference type="GO" id="GO:0005694">
    <property type="term" value="C:chromosome"/>
    <property type="evidence" value="ECO:0007669"/>
    <property type="project" value="InterPro"/>
</dbReference>
<comment type="subunit">
    <text evidence="7">Homodimer.</text>
</comment>
<dbReference type="AlphaFoldDB" id="A0A6I3SG29"/>
<dbReference type="Proteomes" id="UP000430670">
    <property type="component" value="Unassembled WGS sequence"/>
</dbReference>
<evidence type="ECO:0000256" key="1">
    <source>
        <dbReference type="ARBA" id="ARBA00004496"/>
    </source>
</evidence>
<dbReference type="InterPro" id="IPR010935">
    <property type="entry name" value="SMC_hinge"/>
</dbReference>
<dbReference type="InterPro" id="IPR003395">
    <property type="entry name" value="RecF/RecN/SMC_N"/>
</dbReference>
<evidence type="ECO:0000313" key="9">
    <source>
        <dbReference type="EMBL" id="MTV47674.1"/>
    </source>
</evidence>
<feature type="coiled-coil region" evidence="7">
    <location>
        <begin position="357"/>
        <end position="408"/>
    </location>
</feature>
<evidence type="ECO:0000256" key="7">
    <source>
        <dbReference type="HAMAP-Rule" id="MF_01894"/>
    </source>
</evidence>
<dbReference type="Gene3D" id="1.20.1060.20">
    <property type="match status" value="1"/>
</dbReference>
<dbReference type="GO" id="GO:0006260">
    <property type="term" value="P:DNA replication"/>
    <property type="evidence" value="ECO:0007669"/>
    <property type="project" value="UniProtKB-UniRule"/>
</dbReference>